<dbReference type="InterPro" id="IPR000276">
    <property type="entry name" value="GPCR_Rhodpsn"/>
</dbReference>
<dbReference type="InParanoid" id="A0A1W4X324"/>
<accession>A0A1W4X324</accession>
<feature type="transmembrane region" description="Helical" evidence="13">
    <location>
        <begin position="159"/>
        <end position="179"/>
    </location>
</feature>
<feature type="transmembrane region" description="Helical" evidence="13">
    <location>
        <begin position="265"/>
        <end position="286"/>
    </location>
</feature>
<evidence type="ECO:0000313" key="15">
    <source>
        <dbReference type="Proteomes" id="UP000192223"/>
    </source>
</evidence>
<dbReference type="PRINTS" id="PR01565">
    <property type="entry name" value="NEUROMEDINUR"/>
</dbReference>
<feature type="domain" description="G-protein coupled receptors family 1 profile" evidence="14">
    <location>
        <begin position="58"/>
        <end position="326"/>
    </location>
</feature>
<keyword evidence="11 12" id="KW-0807">Transducer</keyword>
<comment type="subcellular location">
    <subcellularLocation>
        <location evidence="1">Cell membrane</location>
        <topology evidence="1">Multi-pass membrane protein</topology>
    </subcellularLocation>
</comment>
<dbReference type="PANTHER" id="PTHR24243:SF107">
    <property type="entry name" value="NEUROPEPTIDES CAPA RECEPTOR"/>
    <property type="match status" value="1"/>
</dbReference>
<feature type="transmembrane region" description="Helical" evidence="13">
    <location>
        <begin position="306"/>
        <end position="328"/>
    </location>
</feature>
<evidence type="ECO:0000259" key="14">
    <source>
        <dbReference type="PROSITE" id="PS50262"/>
    </source>
</evidence>
<dbReference type="Pfam" id="PF00001">
    <property type="entry name" value="7tm_1"/>
    <property type="match status" value="1"/>
</dbReference>
<dbReference type="SUPFAM" id="SSF81321">
    <property type="entry name" value="Family A G protein-coupled receptor-like"/>
    <property type="match status" value="1"/>
</dbReference>
<dbReference type="PROSITE" id="PS00237">
    <property type="entry name" value="G_PROTEIN_RECEP_F1_1"/>
    <property type="match status" value="1"/>
</dbReference>
<evidence type="ECO:0000256" key="7">
    <source>
        <dbReference type="ARBA" id="ARBA00023136"/>
    </source>
</evidence>
<keyword evidence="10" id="KW-0325">Glycoprotein</keyword>
<evidence type="ECO:0000256" key="4">
    <source>
        <dbReference type="ARBA" id="ARBA00022692"/>
    </source>
</evidence>
<feature type="transmembrane region" description="Helical" evidence="13">
    <location>
        <begin position="40"/>
        <end position="67"/>
    </location>
</feature>
<dbReference type="CTD" id="40393"/>
<keyword evidence="6 12" id="KW-0297">G-protein coupled receptor</keyword>
<dbReference type="FunCoup" id="A0A1W4X324">
    <property type="interactions" value="48"/>
</dbReference>
<dbReference type="CDD" id="cd15134">
    <property type="entry name" value="7tmA_capaR"/>
    <property type="match status" value="1"/>
</dbReference>
<dbReference type="KEGG" id="apln:108738013"/>
<keyword evidence="9 12" id="KW-0675">Receptor</keyword>
<dbReference type="InterPro" id="IPR017452">
    <property type="entry name" value="GPCR_Rhodpsn_7TM"/>
</dbReference>
<keyword evidence="5 13" id="KW-1133">Transmembrane helix</keyword>
<evidence type="ECO:0000256" key="2">
    <source>
        <dbReference type="ARBA" id="ARBA00010663"/>
    </source>
</evidence>
<protein>
    <submittedName>
        <fullName evidence="16">Neuropeptides capa receptor-like</fullName>
    </submittedName>
</protein>
<dbReference type="InterPro" id="IPR005390">
    <property type="entry name" value="NeuromedU_rcpt"/>
</dbReference>
<dbReference type="AlphaFoldDB" id="A0A1W4X324"/>
<keyword evidence="15" id="KW-1185">Reference proteome</keyword>
<feature type="transmembrane region" description="Helical" evidence="13">
    <location>
        <begin position="117"/>
        <end position="138"/>
    </location>
</feature>
<proteinExistence type="inferred from homology"/>
<feature type="transmembrane region" description="Helical" evidence="13">
    <location>
        <begin position="213"/>
        <end position="234"/>
    </location>
</feature>
<evidence type="ECO:0000256" key="10">
    <source>
        <dbReference type="ARBA" id="ARBA00023180"/>
    </source>
</evidence>
<dbReference type="PRINTS" id="PR00237">
    <property type="entry name" value="GPCRRHODOPSN"/>
</dbReference>
<dbReference type="STRING" id="224129.A0A1W4X324"/>
<evidence type="ECO:0000256" key="8">
    <source>
        <dbReference type="ARBA" id="ARBA00023157"/>
    </source>
</evidence>
<evidence type="ECO:0000256" key="3">
    <source>
        <dbReference type="ARBA" id="ARBA00022475"/>
    </source>
</evidence>
<dbReference type="GO" id="GO:0005886">
    <property type="term" value="C:plasma membrane"/>
    <property type="evidence" value="ECO:0007669"/>
    <property type="project" value="UniProtKB-SubCell"/>
</dbReference>
<evidence type="ECO:0000313" key="16">
    <source>
        <dbReference type="RefSeq" id="XP_018326725.1"/>
    </source>
</evidence>
<evidence type="ECO:0000256" key="11">
    <source>
        <dbReference type="ARBA" id="ARBA00023224"/>
    </source>
</evidence>
<evidence type="ECO:0000256" key="12">
    <source>
        <dbReference type="RuleBase" id="RU000688"/>
    </source>
</evidence>
<organism evidence="15 16">
    <name type="scientific">Agrilus planipennis</name>
    <name type="common">Emerald ash borer</name>
    <name type="synonym">Agrilus marcopoli</name>
    <dbReference type="NCBI Taxonomy" id="224129"/>
    <lineage>
        <taxon>Eukaryota</taxon>
        <taxon>Metazoa</taxon>
        <taxon>Ecdysozoa</taxon>
        <taxon>Arthropoda</taxon>
        <taxon>Hexapoda</taxon>
        <taxon>Insecta</taxon>
        <taxon>Pterygota</taxon>
        <taxon>Neoptera</taxon>
        <taxon>Endopterygota</taxon>
        <taxon>Coleoptera</taxon>
        <taxon>Polyphaga</taxon>
        <taxon>Elateriformia</taxon>
        <taxon>Buprestoidea</taxon>
        <taxon>Buprestidae</taxon>
        <taxon>Agrilinae</taxon>
        <taxon>Agrilus</taxon>
    </lineage>
</organism>
<dbReference type="Gene3D" id="1.20.1070.10">
    <property type="entry name" value="Rhodopsin 7-helix transmembrane proteins"/>
    <property type="match status" value="1"/>
</dbReference>
<dbReference type="PROSITE" id="PS50262">
    <property type="entry name" value="G_PROTEIN_RECEP_F1_2"/>
    <property type="match status" value="1"/>
</dbReference>
<dbReference type="PANTHER" id="PTHR24243">
    <property type="entry name" value="G-PROTEIN COUPLED RECEPTOR"/>
    <property type="match status" value="1"/>
</dbReference>
<evidence type="ECO:0000256" key="1">
    <source>
        <dbReference type="ARBA" id="ARBA00004651"/>
    </source>
</evidence>
<comment type="similarity">
    <text evidence="2 12">Belongs to the G-protein coupled receptor 1 family.</text>
</comment>
<gene>
    <name evidence="16" type="primary">LOC108738013</name>
</gene>
<keyword evidence="8" id="KW-1015">Disulfide bond</keyword>
<dbReference type="GeneID" id="108738013"/>
<feature type="transmembrane region" description="Helical" evidence="13">
    <location>
        <begin position="79"/>
        <end position="97"/>
    </location>
</feature>
<evidence type="ECO:0000256" key="13">
    <source>
        <dbReference type="SAM" id="Phobius"/>
    </source>
</evidence>
<dbReference type="OrthoDB" id="5962705at2759"/>
<evidence type="ECO:0000256" key="9">
    <source>
        <dbReference type="ARBA" id="ARBA00023170"/>
    </source>
</evidence>
<evidence type="ECO:0000256" key="6">
    <source>
        <dbReference type="ARBA" id="ARBA00023040"/>
    </source>
</evidence>
<evidence type="ECO:0000256" key="5">
    <source>
        <dbReference type="ARBA" id="ARBA00022989"/>
    </source>
</evidence>
<dbReference type="Proteomes" id="UP000192223">
    <property type="component" value="Unplaced"/>
</dbReference>
<keyword evidence="7 13" id="KW-0472">Membrane</keyword>
<dbReference type="SMART" id="SM01381">
    <property type="entry name" value="7TM_GPCR_Srsx"/>
    <property type="match status" value="1"/>
</dbReference>
<keyword evidence="3" id="KW-1003">Cell membrane</keyword>
<keyword evidence="4 12" id="KW-0812">Transmembrane</keyword>
<name>A0A1W4X324_AGRPL</name>
<reference evidence="16" key="1">
    <citation type="submission" date="2025-08" db="UniProtKB">
        <authorList>
            <consortium name="RefSeq"/>
        </authorList>
    </citation>
    <scope>IDENTIFICATION</scope>
    <source>
        <tissue evidence="16">Entire body</tissue>
    </source>
</reference>
<dbReference type="GO" id="GO:0001607">
    <property type="term" value="F:neuromedin U receptor activity"/>
    <property type="evidence" value="ECO:0007669"/>
    <property type="project" value="InterPro"/>
</dbReference>
<sequence length="436" mass="49533">MSTLLDSYDSVPDNPNATNFPTLWDYLADKRGPQRLPLEVAIPLTAVNVFIFITGLIGNLAVCAVIIKHSSLHTATNYYLFNLAISDLTLLIFGLPNDVSVYWHQYPWTLGEDFCKIRSLISEMATYVSVLTIVAFSTERFMAICHPLHKHAMLELQRVYKIIGIIWLVSCLSAAPFSVYTSVTYLLDPANETLIIEESAFCGMTSQPKNFPLAELSTVIFFLIPMVIISLEYIQMGIKIGTYSEQNGLKGSIHRGSRKPQSQKTIVRMLSVVVVGFFVCWAPFHAQRLLFIYGQESPYYEKINAWMFYITGILYYFSSTLNPILYNVMSKRYRNAFKEVLLGIKEKKSSLRYSSTYRDTHKVSKFLDANRINSKDMQQRRFSDTTILIVPNEKSTLMKPNIVDHNSVSVAKSNCNGKSGPSIVYESEKCHEETKI</sequence>
<dbReference type="RefSeq" id="XP_018326725.1">
    <property type="nucleotide sequence ID" value="XM_018471223.2"/>
</dbReference>